<dbReference type="PROSITE" id="PS51186">
    <property type="entry name" value="GNAT"/>
    <property type="match status" value="1"/>
</dbReference>
<evidence type="ECO:0000313" key="2">
    <source>
        <dbReference type="EMBL" id="SHN37171.1"/>
    </source>
</evidence>
<gene>
    <name evidence="2" type="ORF">SAMN05216179_3788</name>
</gene>
<dbReference type="InterPro" id="IPR025559">
    <property type="entry name" value="Eis_dom"/>
</dbReference>
<dbReference type="PANTHER" id="PTHR37817">
    <property type="entry name" value="N-ACETYLTRANSFERASE EIS"/>
    <property type="match status" value="1"/>
</dbReference>
<dbReference type="Pfam" id="PF13527">
    <property type="entry name" value="Acetyltransf_9"/>
    <property type="match status" value="1"/>
</dbReference>
<feature type="domain" description="N-acetyltransferase" evidence="1">
    <location>
        <begin position="2"/>
        <end position="148"/>
    </location>
</feature>
<evidence type="ECO:0000313" key="3">
    <source>
        <dbReference type="Proteomes" id="UP000184184"/>
    </source>
</evidence>
<dbReference type="AlphaFoldDB" id="A0A1M7QZ36"/>
<dbReference type="RefSeq" id="WP_073203358.1">
    <property type="nucleotide sequence ID" value="NZ_FRCZ01000011.1"/>
</dbReference>
<dbReference type="EMBL" id="FRCZ01000011">
    <property type="protein sequence ID" value="SHN37171.1"/>
    <property type="molecule type" value="Genomic_DNA"/>
</dbReference>
<dbReference type="SUPFAM" id="SSF55718">
    <property type="entry name" value="SCP-like"/>
    <property type="match status" value="1"/>
</dbReference>
<name>A0A1M7QZ36_9BACI</name>
<dbReference type="Gene3D" id="3.40.630.30">
    <property type="match status" value="2"/>
</dbReference>
<dbReference type="Pfam" id="PF13530">
    <property type="entry name" value="SCP2_2"/>
    <property type="match status" value="1"/>
</dbReference>
<protein>
    <submittedName>
        <fullName evidence="2">Predicted acetyltransferase</fullName>
    </submittedName>
</protein>
<dbReference type="Gene3D" id="3.30.1050.10">
    <property type="entry name" value="SCP2 sterol-binding domain"/>
    <property type="match status" value="1"/>
</dbReference>
<dbReference type="Pfam" id="PF17668">
    <property type="entry name" value="Acetyltransf_17"/>
    <property type="match status" value="1"/>
</dbReference>
<accession>A0A1M7QZ36</accession>
<dbReference type="InterPro" id="IPR000182">
    <property type="entry name" value="GNAT_dom"/>
</dbReference>
<keyword evidence="2" id="KW-0808">Transferase</keyword>
<dbReference type="PANTHER" id="PTHR37817:SF1">
    <property type="entry name" value="N-ACETYLTRANSFERASE EIS"/>
    <property type="match status" value="1"/>
</dbReference>
<dbReference type="STRING" id="1027249.SAMN05216179_3788"/>
<organism evidence="2 3">
    <name type="scientific">Gracilibacillus kekensis</name>
    <dbReference type="NCBI Taxonomy" id="1027249"/>
    <lineage>
        <taxon>Bacteria</taxon>
        <taxon>Bacillati</taxon>
        <taxon>Bacillota</taxon>
        <taxon>Bacilli</taxon>
        <taxon>Bacillales</taxon>
        <taxon>Bacillaceae</taxon>
        <taxon>Gracilibacillus</taxon>
    </lineage>
</organism>
<sequence length="393" mass="46304">MSKIRECNYKDYQGIFSLSEFAFQYTLTEEEMRNKQKELDTHTIWGWFDHNKLAAKVHVIPFAVHLHGKKLRMGGVAAVASWPEHRRGGKIKQLLKEALSDMKTKGQTISYLHPFSIPFYRKYGWEVTFAKQDFQIPISHFSKTWNGKGDVRRAEPTEQSIEQLNKVYTSYIDDYTGSLYRDGQWWQHRIFDKKQTIAFAYNESNVLEGYIIYNVKERKLTIKDMAFSTLNGRKLIYQFLSNHDSMVDDVFVSLPEGDPITLLVDEPRFKQSISPYFMSRIVDVEQFLTLFPFRIEEKFQPFVLKVEDTFLEENNGYYEFNPDHLRIDVTKLEKLNTSIPLVSVNIQQLSSIMLNYRRPTELRDLEMIKGDVEAVQELDKILPNQTPYFPDFF</sequence>
<dbReference type="Proteomes" id="UP000184184">
    <property type="component" value="Unassembled WGS sequence"/>
</dbReference>
<dbReference type="InterPro" id="IPR041380">
    <property type="entry name" value="Acetyltransf_17"/>
</dbReference>
<proteinExistence type="predicted"/>
<dbReference type="InterPro" id="IPR016181">
    <property type="entry name" value="Acyl_CoA_acyltransferase"/>
</dbReference>
<reference evidence="2 3" key="1">
    <citation type="submission" date="2016-11" db="EMBL/GenBank/DDBJ databases">
        <authorList>
            <person name="Jaros S."/>
            <person name="Januszkiewicz K."/>
            <person name="Wedrychowicz H."/>
        </authorList>
    </citation>
    <scope>NUCLEOTIDE SEQUENCE [LARGE SCALE GENOMIC DNA]</scope>
    <source>
        <strain evidence="2 3">CGMCC 1.10681</strain>
    </source>
</reference>
<dbReference type="OrthoDB" id="9768284at2"/>
<dbReference type="GO" id="GO:0030649">
    <property type="term" value="P:aminoglycoside antibiotic catabolic process"/>
    <property type="evidence" value="ECO:0007669"/>
    <property type="project" value="TreeGrafter"/>
</dbReference>
<dbReference type="InterPro" id="IPR036527">
    <property type="entry name" value="SCP2_sterol-bd_dom_sf"/>
</dbReference>
<evidence type="ECO:0000259" key="1">
    <source>
        <dbReference type="PROSITE" id="PS51186"/>
    </source>
</evidence>
<dbReference type="InterPro" id="IPR051554">
    <property type="entry name" value="Acetyltransferase_Eis"/>
</dbReference>
<keyword evidence="3" id="KW-1185">Reference proteome</keyword>
<dbReference type="SUPFAM" id="SSF55729">
    <property type="entry name" value="Acyl-CoA N-acyltransferases (Nat)"/>
    <property type="match status" value="1"/>
</dbReference>
<dbReference type="GO" id="GO:0034069">
    <property type="term" value="F:aminoglycoside N-acetyltransferase activity"/>
    <property type="evidence" value="ECO:0007669"/>
    <property type="project" value="TreeGrafter"/>
</dbReference>